<reference evidence="2" key="1">
    <citation type="journal article" date="2013" name="Genome Biol.">
        <title>Reference genomes and transcriptomes of Nicotiana sylvestris and Nicotiana tomentosiformis.</title>
        <authorList>
            <person name="Sierro N."/>
            <person name="Battey J.N."/>
            <person name="Ouadi S."/>
            <person name="Bovet L."/>
            <person name="Goepfert S."/>
            <person name="Bakaher N."/>
            <person name="Peitsch M.C."/>
            <person name="Ivanov N.V."/>
        </authorList>
    </citation>
    <scope>NUCLEOTIDE SEQUENCE [LARGE SCALE GENOMIC DNA]</scope>
</reference>
<dbReference type="InterPro" id="IPR001245">
    <property type="entry name" value="Ser-Thr/Tyr_kinase_cat_dom"/>
</dbReference>
<organism evidence="2 3">
    <name type="scientific">Nicotiana sylvestris</name>
    <name type="common">Wood tobacco</name>
    <name type="synonym">South American tobacco</name>
    <dbReference type="NCBI Taxonomy" id="4096"/>
    <lineage>
        <taxon>Eukaryota</taxon>
        <taxon>Viridiplantae</taxon>
        <taxon>Streptophyta</taxon>
        <taxon>Embryophyta</taxon>
        <taxon>Tracheophyta</taxon>
        <taxon>Spermatophyta</taxon>
        <taxon>Magnoliopsida</taxon>
        <taxon>eudicotyledons</taxon>
        <taxon>Gunneridae</taxon>
        <taxon>Pentapetalae</taxon>
        <taxon>asterids</taxon>
        <taxon>lamiids</taxon>
        <taxon>Solanales</taxon>
        <taxon>Solanaceae</taxon>
        <taxon>Nicotianoideae</taxon>
        <taxon>Nicotianeae</taxon>
        <taxon>Nicotiana</taxon>
    </lineage>
</organism>
<sequence>MGSQVSSQGDVYSFGVLLLEIFTGRRPTSELLEENENLHSFVKHALPGKVMDAVDQTTLYDKEPGDLTDILSCRSDFKSEIVECLVSILTTGVACSEEAPLARTNMGRVILDLISIRDKLSKTLVHSKKVKSSRKGE</sequence>
<keyword evidence="2" id="KW-1185">Reference proteome</keyword>
<dbReference type="Gene3D" id="1.10.510.10">
    <property type="entry name" value="Transferase(Phosphotransferase) domain 1"/>
    <property type="match status" value="1"/>
</dbReference>
<dbReference type="GO" id="GO:0004672">
    <property type="term" value="F:protein kinase activity"/>
    <property type="evidence" value="ECO:0007669"/>
    <property type="project" value="InterPro"/>
</dbReference>
<dbReference type="GO" id="GO:0016020">
    <property type="term" value="C:membrane"/>
    <property type="evidence" value="ECO:0007669"/>
    <property type="project" value="TreeGrafter"/>
</dbReference>
<gene>
    <name evidence="3" type="primary">LOC104220957</name>
</gene>
<dbReference type="InterPro" id="IPR011009">
    <property type="entry name" value="Kinase-like_dom_sf"/>
</dbReference>
<dbReference type="eggNOG" id="ENOG502QPYS">
    <property type="taxonomic scope" value="Eukaryota"/>
</dbReference>
<dbReference type="RefSeq" id="XP_009770225.1">
    <property type="nucleotide sequence ID" value="XM_009771923.1"/>
</dbReference>
<evidence type="ECO:0000313" key="3">
    <source>
        <dbReference type="RefSeq" id="XP_009770225.1"/>
    </source>
</evidence>
<evidence type="ECO:0000313" key="2">
    <source>
        <dbReference type="Proteomes" id="UP000189701"/>
    </source>
</evidence>
<evidence type="ECO:0000259" key="1">
    <source>
        <dbReference type="Pfam" id="PF07714"/>
    </source>
</evidence>
<feature type="domain" description="Serine-threonine/tyrosine-protein kinase catalytic" evidence="1">
    <location>
        <begin position="4"/>
        <end position="43"/>
    </location>
</feature>
<dbReference type="GeneID" id="104220957"/>
<dbReference type="STRING" id="4096.A0A1U7W7J2"/>
<accession>A0A1U7W7J2</accession>
<dbReference type="Proteomes" id="UP000189701">
    <property type="component" value="Unplaced"/>
</dbReference>
<dbReference type="OrthoDB" id="676979at2759"/>
<dbReference type="AlphaFoldDB" id="A0A1U7W7J2"/>
<dbReference type="SUPFAM" id="SSF56112">
    <property type="entry name" value="Protein kinase-like (PK-like)"/>
    <property type="match status" value="1"/>
</dbReference>
<reference evidence="3" key="2">
    <citation type="submission" date="2025-08" db="UniProtKB">
        <authorList>
            <consortium name="RefSeq"/>
        </authorList>
    </citation>
    <scope>IDENTIFICATION</scope>
    <source>
        <tissue evidence="3">Leaf</tissue>
    </source>
</reference>
<name>A0A1U7W7J2_NICSY</name>
<proteinExistence type="predicted"/>
<dbReference type="PANTHER" id="PTHR48055:SF55">
    <property type="entry name" value="PROTEIN KINASE DOMAIN-CONTAINING PROTEIN"/>
    <property type="match status" value="1"/>
</dbReference>
<dbReference type="KEGG" id="nsy:104220957"/>
<protein>
    <submittedName>
        <fullName evidence="3">Probable LRR receptor-like serine/threonine-protein kinase At3g47570</fullName>
    </submittedName>
</protein>
<dbReference type="Pfam" id="PF07714">
    <property type="entry name" value="PK_Tyr_Ser-Thr"/>
    <property type="match status" value="1"/>
</dbReference>
<dbReference type="PANTHER" id="PTHR48055">
    <property type="entry name" value="LEUCINE-RICH REPEAT RECEPTOR PROTEIN KINASE EMS1"/>
    <property type="match status" value="1"/>
</dbReference>
<dbReference type="InterPro" id="IPR051564">
    <property type="entry name" value="LRR_receptor-like_kinase"/>
</dbReference>